<dbReference type="InterPro" id="IPR003029">
    <property type="entry name" value="S1_domain"/>
</dbReference>
<dbReference type="SMART" id="SM00316">
    <property type="entry name" value="S1"/>
    <property type="match status" value="1"/>
</dbReference>
<evidence type="ECO:0000313" key="2">
    <source>
        <dbReference type="EMBL" id="KLV17497.1"/>
    </source>
</evidence>
<proteinExistence type="predicted"/>
<evidence type="ECO:0000259" key="1">
    <source>
        <dbReference type="PROSITE" id="PS50126"/>
    </source>
</evidence>
<dbReference type="Proteomes" id="UP000035904">
    <property type="component" value="Unassembled WGS sequence"/>
</dbReference>
<sequence>MSNMGTLDKNIAKYIEETNLLLKSYNDLYKKNTSVTVKVENVVKYGVFVQIQDENKGKGLLHITNFQNMYVKRIEDFLRIGGIIENVKIIDVTQDSLLFSTVHLKIEQKYTGKTQDQTDLQEIKDRIAQRVGIISKDAEEKIYKFIKEKGIVPFVMAMGTVIDDFNYDLSIKLVEEIERKASDYL</sequence>
<gene>
    <name evidence="2" type="ORF">ABW01_16570</name>
</gene>
<dbReference type="PROSITE" id="PS50126">
    <property type="entry name" value="S1"/>
    <property type="match status" value="1"/>
</dbReference>
<dbReference type="EMBL" id="LDPG01000011">
    <property type="protein sequence ID" value="KLV17497.1"/>
    <property type="molecule type" value="Genomic_DNA"/>
</dbReference>
<comment type="caution">
    <text evidence="2">The sequence shown here is derived from an EMBL/GenBank/DDBJ whole genome shotgun (WGS) entry which is preliminary data.</text>
</comment>
<name>A0A0J1HUW9_BACAN</name>
<organism evidence="2 3">
    <name type="scientific">Bacillus anthracis</name>
    <name type="common">anthrax bacterium</name>
    <dbReference type="NCBI Taxonomy" id="1392"/>
    <lineage>
        <taxon>Bacteria</taxon>
        <taxon>Bacillati</taxon>
        <taxon>Bacillota</taxon>
        <taxon>Bacilli</taxon>
        <taxon>Bacillales</taxon>
        <taxon>Bacillaceae</taxon>
        <taxon>Bacillus</taxon>
        <taxon>Bacillus cereus group</taxon>
    </lineage>
</organism>
<dbReference type="InterPro" id="IPR012340">
    <property type="entry name" value="NA-bd_OB-fold"/>
</dbReference>
<feature type="domain" description="S1 motif" evidence="1">
    <location>
        <begin position="32"/>
        <end position="85"/>
    </location>
</feature>
<dbReference type="SUPFAM" id="SSF50249">
    <property type="entry name" value="Nucleic acid-binding proteins"/>
    <property type="match status" value="1"/>
</dbReference>
<accession>A0A0J1HUW9</accession>
<dbReference type="AlphaFoldDB" id="A0A0J1HUW9"/>
<dbReference type="Gene3D" id="2.40.50.140">
    <property type="entry name" value="Nucleic acid-binding proteins"/>
    <property type="match status" value="1"/>
</dbReference>
<evidence type="ECO:0000313" key="3">
    <source>
        <dbReference type="Proteomes" id="UP000035904"/>
    </source>
</evidence>
<dbReference type="PATRIC" id="fig|1392.242.peg.1189"/>
<protein>
    <submittedName>
        <fullName evidence="2">S1 RNA binding domain protein</fullName>
    </submittedName>
</protein>
<dbReference type="GO" id="GO:0003676">
    <property type="term" value="F:nucleic acid binding"/>
    <property type="evidence" value="ECO:0007669"/>
    <property type="project" value="InterPro"/>
</dbReference>
<reference evidence="2 3" key="1">
    <citation type="submission" date="2015-05" db="EMBL/GenBank/DDBJ databases">
        <title>Whole genome sequence and identification of bacterial endophytes from Costus igneus.</title>
        <authorList>
            <person name="Lee Y.P."/>
            <person name="Gan H.M."/>
            <person name="Eng W."/>
            <person name="Wheatley M.S."/>
            <person name="Caraballo A."/>
            <person name="Polter S."/>
            <person name="Savka M.A."/>
            <person name="Hudson A.O."/>
        </authorList>
    </citation>
    <scope>NUCLEOTIDE SEQUENCE [LARGE SCALE GENOMIC DNA]</scope>
    <source>
        <strain evidence="2 3">RIT375</strain>
    </source>
</reference>